<dbReference type="Gene3D" id="1.10.287.1040">
    <property type="entry name" value="Exonuclease VII, small subunit"/>
    <property type="match status" value="1"/>
</dbReference>
<dbReference type="GO" id="GO:0005829">
    <property type="term" value="C:cytosol"/>
    <property type="evidence" value="ECO:0007669"/>
    <property type="project" value="TreeGrafter"/>
</dbReference>
<dbReference type="HAMAP" id="MF_00337">
    <property type="entry name" value="Exonuc_7_S"/>
    <property type="match status" value="1"/>
</dbReference>
<proteinExistence type="inferred from homology"/>
<dbReference type="GO" id="GO:0006308">
    <property type="term" value="P:DNA catabolic process"/>
    <property type="evidence" value="ECO:0007669"/>
    <property type="project" value="UniProtKB-UniRule"/>
</dbReference>
<dbReference type="GO" id="GO:0009318">
    <property type="term" value="C:exodeoxyribonuclease VII complex"/>
    <property type="evidence" value="ECO:0007669"/>
    <property type="project" value="UniProtKB-UniRule"/>
</dbReference>
<evidence type="ECO:0000313" key="8">
    <source>
        <dbReference type="Proteomes" id="UP000295611"/>
    </source>
</evidence>
<keyword evidence="8" id="KW-1185">Reference proteome</keyword>
<dbReference type="InterPro" id="IPR003761">
    <property type="entry name" value="Exonuc_VII_S"/>
</dbReference>
<dbReference type="AlphaFoldDB" id="A0A4R7BEB5"/>
<gene>
    <name evidence="6" type="primary">xseB</name>
    <name evidence="7" type="ORF">DFP86_102119</name>
</gene>
<dbReference type="PANTHER" id="PTHR34137">
    <property type="entry name" value="EXODEOXYRIBONUCLEASE 7 SMALL SUBUNIT"/>
    <property type="match status" value="1"/>
</dbReference>
<dbReference type="PIRSF" id="PIRSF006488">
    <property type="entry name" value="Exonuc_VII_S"/>
    <property type="match status" value="1"/>
</dbReference>
<comment type="caution">
    <text evidence="7">The sequence shown here is derived from an EMBL/GenBank/DDBJ whole genome shotgun (WGS) entry which is preliminary data.</text>
</comment>
<dbReference type="NCBIfam" id="NF002141">
    <property type="entry name" value="PRK00977.1-5"/>
    <property type="match status" value="1"/>
</dbReference>
<organism evidence="7 8">
    <name type="scientific">Paludibacterium purpuratum</name>
    <dbReference type="NCBI Taxonomy" id="1144873"/>
    <lineage>
        <taxon>Bacteria</taxon>
        <taxon>Pseudomonadati</taxon>
        <taxon>Pseudomonadota</taxon>
        <taxon>Betaproteobacteria</taxon>
        <taxon>Neisseriales</taxon>
        <taxon>Chromobacteriaceae</taxon>
        <taxon>Paludibacterium</taxon>
    </lineage>
</organism>
<dbReference type="EC" id="3.1.11.6" evidence="6"/>
<accession>A0A4R7BEB5</accession>
<dbReference type="OrthoDB" id="287668at2"/>
<comment type="subunit">
    <text evidence="6">Heterooligomer composed of large and small subunits.</text>
</comment>
<reference evidence="7 8" key="1">
    <citation type="submission" date="2019-03" db="EMBL/GenBank/DDBJ databases">
        <title>Genomic Encyclopedia of Type Strains, Phase III (KMG-III): the genomes of soil and plant-associated and newly described type strains.</title>
        <authorList>
            <person name="Whitman W."/>
        </authorList>
    </citation>
    <scope>NUCLEOTIDE SEQUENCE [LARGE SCALE GENOMIC DNA]</scope>
    <source>
        <strain evidence="7 8">CECT 8976</strain>
    </source>
</reference>
<dbReference type="InterPro" id="IPR037004">
    <property type="entry name" value="Exonuc_VII_ssu_sf"/>
</dbReference>
<keyword evidence="5 6" id="KW-0269">Exonuclease</keyword>
<dbReference type="GO" id="GO:0008855">
    <property type="term" value="F:exodeoxyribonuclease VII activity"/>
    <property type="evidence" value="ECO:0007669"/>
    <property type="project" value="UniProtKB-UniRule"/>
</dbReference>
<comment type="subcellular location">
    <subcellularLocation>
        <location evidence="6">Cytoplasm</location>
    </subcellularLocation>
</comment>
<dbReference type="NCBIfam" id="TIGR01280">
    <property type="entry name" value="xseB"/>
    <property type="match status" value="1"/>
</dbReference>
<keyword evidence="3 6" id="KW-0540">Nuclease</keyword>
<sequence length="77" mass="8254">MAKSAKTPESFESALAELESIIQAMEGGEMPLDGALTAYKDGIELLKFCQGKLSDAENQLKVLEEGQLKPLELKNGG</sequence>
<evidence type="ECO:0000256" key="2">
    <source>
        <dbReference type="ARBA" id="ARBA00022490"/>
    </source>
</evidence>
<dbReference type="PANTHER" id="PTHR34137:SF1">
    <property type="entry name" value="EXODEOXYRIBONUCLEASE 7 SMALL SUBUNIT"/>
    <property type="match status" value="1"/>
</dbReference>
<evidence type="ECO:0000256" key="6">
    <source>
        <dbReference type="HAMAP-Rule" id="MF_00337"/>
    </source>
</evidence>
<comment type="catalytic activity">
    <reaction evidence="6">
        <text>Exonucleolytic cleavage in either 5'- to 3'- or 3'- to 5'-direction to yield nucleoside 5'-phosphates.</text>
        <dbReference type="EC" id="3.1.11.6"/>
    </reaction>
</comment>
<evidence type="ECO:0000256" key="1">
    <source>
        <dbReference type="ARBA" id="ARBA00009998"/>
    </source>
</evidence>
<dbReference type="EMBL" id="SNZP01000002">
    <property type="protein sequence ID" value="TDR82007.1"/>
    <property type="molecule type" value="Genomic_DNA"/>
</dbReference>
<protein>
    <recommendedName>
        <fullName evidence="6">Exodeoxyribonuclease 7 small subunit</fullName>
        <ecNumber evidence="6">3.1.11.6</ecNumber>
    </recommendedName>
    <alternativeName>
        <fullName evidence="6">Exodeoxyribonuclease VII small subunit</fullName>
        <shortName evidence="6">Exonuclease VII small subunit</shortName>
    </alternativeName>
</protein>
<dbReference type="Pfam" id="PF02609">
    <property type="entry name" value="Exonuc_VII_S"/>
    <property type="match status" value="1"/>
</dbReference>
<keyword evidence="2 6" id="KW-0963">Cytoplasm</keyword>
<keyword evidence="4 6" id="KW-0378">Hydrolase</keyword>
<evidence type="ECO:0000256" key="5">
    <source>
        <dbReference type="ARBA" id="ARBA00022839"/>
    </source>
</evidence>
<dbReference type="SUPFAM" id="SSF116842">
    <property type="entry name" value="XseB-like"/>
    <property type="match status" value="1"/>
</dbReference>
<comment type="function">
    <text evidence="6">Bidirectionally degrades single-stranded DNA into large acid-insoluble oligonucleotides, which are then degraded further into small acid-soluble oligonucleotides.</text>
</comment>
<evidence type="ECO:0000256" key="4">
    <source>
        <dbReference type="ARBA" id="ARBA00022801"/>
    </source>
</evidence>
<dbReference type="Proteomes" id="UP000295611">
    <property type="component" value="Unassembled WGS sequence"/>
</dbReference>
<evidence type="ECO:0000256" key="3">
    <source>
        <dbReference type="ARBA" id="ARBA00022722"/>
    </source>
</evidence>
<name>A0A4R7BEB5_9NEIS</name>
<comment type="similarity">
    <text evidence="1 6">Belongs to the XseB family.</text>
</comment>
<dbReference type="RefSeq" id="WP_133678442.1">
    <property type="nucleotide sequence ID" value="NZ_SNZP01000002.1"/>
</dbReference>
<evidence type="ECO:0000313" key="7">
    <source>
        <dbReference type="EMBL" id="TDR82007.1"/>
    </source>
</evidence>